<accession>A0A6I1BSZ5</accession>
<evidence type="ECO:0000313" key="1">
    <source>
        <dbReference type="EMBL" id="KAB6911502.1"/>
    </source>
</evidence>
<organism evidence="1 3">
    <name type="scientific">Bifidobacterium longum</name>
    <dbReference type="NCBI Taxonomy" id="216816"/>
    <lineage>
        <taxon>Bacteria</taxon>
        <taxon>Bacillati</taxon>
        <taxon>Actinomycetota</taxon>
        <taxon>Actinomycetes</taxon>
        <taxon>Bifidobacteriales</taxon>
        <taxon>Bifidobacteriaceae</taxon>
        <taxon>Bifidobacterium</taxon>
    </lineage>
</organism>
<comment type="caution">
    <text evidence="1">The sequence shown here is derived from an EMBL/GenBank/DDBJ whole genome shotgun (WGS) entry which is preliminary data.</text>
</comment>
<evidence type="ECO:0000313" key="2">
    <source>
        <dbReference type="EMBL" id="KAB6916910.1"/>
    </source>
</evidence>
<name>A0A6I1BSZ5_BIFLN</name>
<sequence length="120" mass="13811">MNLLDETKGAISRSEHSTDDVRFVGSRDEKLGIPWSQAEKVLDIDYDDGYGSQEIAADLVVVFTDGGFLRREEYDGSEWWEYEPPFRGPETQKPFKLVKLTSYPTRLLVEINYPMKATEE</sequence>
<reference evidence="3 4" key="1">
    <citation type="journal article" date="2019" name="Nat. Med.">
        <title>A library of human gut bacterial isolates paired with longitudinal multiomics data enables mechanistic microbiome research.</title>
        <authorList>
            <person name="Poyet M."/>
            <person name="Groussin M."/>
            <person name="Gibbons S.M."/>
            <person name="Avila-Pacheco J."/>
            <person name="Jiang X."/>
            <person name="Kearney S.M."/>
            <person name="Perrotta A.R."/>
            <person name="Berdy B."/>
            <person name="Zhao S."/>
            <person name="Lieberman T.D."/>
            <person name="Swanson P.K."/>
            <person name="Smith M."/>
            <person name="Roesemann S."/>
            <person name="Alexander J.E."/>
            <person name="Rich S.A."/>
            <person name="Livny J."/>
            <person name="Vlamakis H."/>
            <person name="Clish C."/>
            <person name="Bullock K."/>
            <person name="Deik A."/>
            <person name="Scott J."/>
            <person name="Pierce K.A."/>
            <person name="Xavier R.J."/>
            <person name="Alm E.J."/>
        </authorList>
    </citation>
    <scope>NUCLEOTIDE SEQUENCE [LARGE SCALE GENOMIC DNA]</scope>
    <source>
        <strain evidence="1 3">BIOML-A283</strain>
        <strain evidence="2 4">BIOML-A284</strain>
    </source>
</reference>
<proteinExistence type="predicted"/>
<dbReference type="EMBL" id="WDZP01000022">
    <property type="protein sequence ID" value="KAB6916910.1"/>
    <property type="molecule type" value="Genomic_DNA"/>
</dbReference>
<gene>
    <name evidence="1" type="ORF">GBJ98_09080</name>
    <name evidence="2" type="ORF">GBK06_09035</name>
</gene>
<evidence type="ECO:0000313" key="3">
    <source>
        <dbReference type="Proteomes" id="UP000481350"/>
    </source>
</evidence>
<dbReference type="EMBL" id="WDZO01000024">
    <property type="protein sequence ID" value="KAB6911502.1"/>
    <property type="molecule type" value="Genomic_DNA"/>
</dbReference>
<evidence type="ECO:0000313" key="4">
    <source>
        <dbReference type="Proteomes" id="UP000491334"/>
    </source>
</evidence>
<dbReference type="AlphaFoldDB" id="A0A6I1BSZ5"/>
<dbReference type="Proteomes" id="UP000481350">
    <property type="component" value="Unassembled WGS sequence"/>
</dbReference>
<protein>
    <submittedName>
        <fullName evidence="1">Uncharacterized protein</fullName>
    </submittedName>
</protein>
<dbReference type="Proteomes" id="UP000491334">
    <property type="component" value="Unassembled WGS sequence"/>
</dbReference>